<keyword evidence="1" id="KW-0812">Transmembrane</keyword>
<keyword evidence="1" id="KW-0472">Membrane</keyword>
<sequence>MAKINDLLETTIVFLPHHDHDFSERLLSYFRIKPFRIKRQLSSSQFNGEISKIADDADITVCIRLYRYAQVLEKSFNAYVTQTIVPTIIFCLPIIQISGLYVCITLHGEIALPGFAMFPMLTITSGISNILVITLASMVNTSSERVLYSLNQKIICCPIGKRSLFKREVTACGVLKIKFGSNFIDKGTPLAVQNFCINQTVFGESKQVHELKMYSNKI</sequence>
<name>A0A226DXD9_FOLCA</name>
<dbReference type="AlphaFoldDB" id="A0A226DXD9"/>
<protein>
    <submittedName>
        <fullName evidence="2">Uncharacterized protein</fullName>
    </submittedName>
</protein>
<proteinExistence type="predicted"/>
<organism evidence="2 3">
    <name type="scientific">Folsomia candida</name>
    <name type="common">Springtail</name>
    <dbReference type="NCBI Taxonomy" id="158441"/>
    <lineage>
        <taxon>Eukaryota</taxon>
        <taxon>Metazoa</taxon>
        <taxon>Ecdysozoa</taxon>
        <taxon>Arthropoda</taxon>
        <taxon>Hexapoda</taxon>
        <taxon>Collembola</taxon>
        <taxon>Entomobryomorpha</taxon>
        <taxon>Isotomoidea</taxon>
        <taxon>Isotomidae</taxon>
        <taxon>Proisotominae</taxon>
        <taxon>Folsomia</taxon>
    </lineage>
</organism>
<feature type="transmembrane region" description="Helical" evidence="1">
    <location>
        <begin position="116"/>
        <end position="139"/>
    </location>
</feature>
<reference evidence="2 3" key="1">
    <citation type="submission" date="2015-12" db="EMBL/GenBank/DDBJ databases">
        <title>The genome of Folsomia candida.</title>
        <authorList>
            <person name="Faddeeva A."/>
            <person name="Derks M.F."/>
            <person name="Anvar Y."/>
            <person name="Smit S."/>
            <person name="Van Straalen N."/>
            <person name="Roelofs D."/>
        </authorList>
    </citation>
    <scope>NUCLEOTIDE SEQUENCE [LARGE SCALE GENOMIC DNA]</scope>
    <source>
        <strain evidence="2 3">VU population</strain>
        <tissue evidence="2">Whole body</tissue>
    </source>
</reference>
<evidence type="ECO:0000256" key="1">
    <source>
        <dbReference type="SAM" id="Phobius"/>
    </source>
</evidence>
<dbReference type="EMBL" id="LNIX01000011">
    <property type="protein sequence ID" value="OXA48876.1"/>
    <property type="molecule type" value="Genomic_DNA"/>
</dbReference>
<keyword evidence="3" id="KW-1185">Reference proteome</keyword>
<evidence type="ECO:0000313" key="3">
    <source>
        <dbReference type="Proteomes" id="UP000198287"/>
    </source>
</evidence>
<accession>A0A226DXD9</accession>
<gene>
    <name evidence="2" type="ORF">Fcan01_16464</name>
</gene>
<keyword evidence="1" id="KW-1133">Transmembrane helix</keyword>
<comment type="caution">
    <text evidence="2">The sequence shown here is derived from an EMBL/GenBank/DDBJ whole genome shotgun (WGS) entry which is preliminary data.</text>
</comment>
<evidence type="ECO:0000313" key="2">
    <source>
        <dbReference type="EMBL" id="OXA48876.1"/>
    </source>
</evidence>
<dbReference type="Proteomes" id="UP000198287">
    <property type="component" value="Unassembled WGS sequence"/>
</dbReference>
<feature type="transmembrane region" description="Helical" evidence="1">
    <location>
        <begin position="84"/>
        <end position="104"/>
    </location>
</feature>